<reference evidence="7 8" key="1">
    <citation type="submission" date="2019-02" db="EMBL/GenBank/DDBJ databases">
        <title>Genome sequencing of the rare red list fungi Antrodiella citrinella (Flaviporus citrinellus).</title>
        <authorList>
            <person name="Buettner E."/>
            <person name="Kellner H."/>
        </authorList>
    </citation>
    <scope>NUCLEOTIDE SEQUENCE [LARGE SCALE GENOMIC DNA]</scope>
    <source>
        <strain evidence="7 8">DSM 108506</strain>
    </source>
</reference>
<dbReference type="SUPFAM" id="SSF53098">
    <property type="entry name" value="Ribonuclease H-like"/>
    <property type="match status" value="1"/>
</dbReference>
<evidence type="ECO:0000256" key="3">
    <source>
        <dbReference type="ARBA" id="ARBA00023002"/>
    </source>
</evidence>
<dbReference type="Gene3D" id="3.30.420.10">
    <property type="entry name" value="Ribonuclease H-like superfamily/Ribonuclease H"/>
    <property type="match status" value="1"/>
</dbReference>
<dbReference type="PANTHER" id="PTHR43150">
    <property type="entry name" value="HYPERKINETIC, ISOFORM M"/>
    <property type="match status" value="1"/>
</dbReference>
<dbReference type="InterPro" id="IPR005399">
    <property type="entry name" value="K_chnl_volt-dep_bsu_KCNAB-rel"/>
</dbReference>
<evidence type="ECO:0000259" key="5">
    <source>
        <dbReference type="Pfam" id="PF00248"/>
    </source>
</evidence>
<dbReference type="PANTHER" id="PTHR43150:SF2">
    <property type="entry name" value="HYPERKINETIC, ISOFORM M"/>
    <property type="match status" value="1"/>
</dbReference>
<feature type="domain" description="NADP-dependent oxidoreductase" evidence="5">
    <location>
        <begin position="15"/>
        <end position="224"/>
    </location>
</feature>
<evidence type="ECO:0000256" key="1">
    <source>
        <dbReference type="ARBA" id="ARBA00006515"/>
    </source>
</evidence>
<gene>
    <name evidence="7" type="ORF">EUX98_g7612</name>
</gene>
<dbReference type="Proteomes" id="UP000308730">
    <property type="component" value="Unassembled WGS sequence"/>
</dbReference>
<dbReference type="Pfam" id="PF21762">
    <property type="entry name" value="DEDDh_C"/>
    <property type="match status" value="1"/>
</dbReference>
<feature type="region of interest" description="Disordered" evidence="4">
    <location>
        <begin position="626"/>
        <end position="652"/>
    </location>
</feature>
<comment type="similarity">
    <text evidence="1">Belongs to the shaker potassium channel beta subunit family.</text>
</comment>
<sequence length="749" mass="83887">MLPNRSPYINHTARFDTAEAYAKGNSEIEMHVFSHPSIVFLYLVISTKLFWGLRNGPNDGGLSRKHIIEGTQEALQRLQLDYVDILFAHRCDPTVPMEEIVRAFNFVIEKGWAFYWATSEWTALQIEEAHHVATKLGLIAPVAEQCMHNMISRERPEKEYEPLYKRYDLGTTVYSALAGGFLTGKYNSGIPEDSRFKIHPNIYGAKAASLTTAEGLKEIAKIKALTEIAENENLKALEVIPKLTPDILERIEQTLDNKPAPPPSKPQNLNMSDFNLVEPNGWEYDLQSLHNIPWYDRTWGVVFETFNEFLTFSWPVITVTDSVTGRAHIVTRLTTIGAFIKMIKTRFGETLPMVDNILRVRPFETSQRHLRTITDDGQYKKVYSSLPAIALAALKARVRAGDPAAIRELWESKDKTFFAIDFEWSERNASSCLEWGYAAARCGHLDGAIVFDRNGIWPPDPEPNYRRGHYIVTEYADKVHNKHRPNFPWAFGDSQQIPKSKVPQILQAILSSMTSPDIETIPNVLVLVGHGISGDIHMIEQMKIKLPHNVLVIDTSVYERVQFNSGVRGPMKDPSGQPRSKGSTLSLTNLLVSLGVDIQCQMHNSGNDAFMTLLALQLLLDPHRTKIPSTRGRPMQPNMVIPRTASRSPGPSIPMVSVSTSMPGMSIPAFSGMFSPVPHPGFHSPANVSPDPDIYRTSGYYSIMPPPGSMNERQRTGSGLSPRPGLLDDRRRTVSDQEVALRLGGLRLG</sequence>
<dbReference type="InterPro" id="IPR036397">
    <property type="entry name" value="RNaseH_sf"/>
</dbReference>
<feature type="region of interest" description="Disordered" evidence="4">
    <location>
        <begin position="705"/>
        <end position="733"/>
    </location>
</feature>
<evidence type="ECO:0000256" key="2">
    <source>
        <dbReference type="ARBA" id="ARBA00022857"/>
    </source>
</evidence>
<dbReference type="InterPro" id="IPR048519">
    <property type="entry name" value="Gfd2/YDR514C-like_C"/>
</dbReference>
<accession>A0A4S4MMS4</accession>
<organism evidence="7 8">
    <name type="scientific">Antrodiella citrinella</name>
    <dbReference type="NCBI Taxonomy" id="2447956"/>
    <lineage>
        <taxon>Eukaryota</taxon>
        <taxon>Fungi</taxon>
        <taxon>Dikarya</taxon>
        <taxon>Basidiomycota</taxon>
        <taxon>Agaricomycotina</taxon>
        <taxon>Agaricomycetes</taxon>
        <taxon>Polyporales</taxon>
        <taxon>Steccherinaceae</taxon>
        <taxon>Antrodiella</taxon>
    </lineage>
</organism>
<evidence type="ECO:0000259" key="6">
    <source>
        <dbReference type="Pfam" id="PF21762"/>
    </source>
</evidence>
<dbReference type="SUPFAM" id="SSF51430">
    <property type="entry name" value="NAD(P)-linked oxidoreductase"/>
    <property type="match status" value="1"/>
</dbReference>
<dbReference type="EMBL" id="SGPM01000332">
    <property type="protein sequence ID" value="THH26577.1"/>
    <property type="molecule type" value="Genomic_DNA"/>
</dbReference>
<comment type="caution">
    <text evidence="7">The sequence shown here is derived from an EMBL/GenBank/DDBJ whole genome shotgun (WGS) entry which is preliminary data.</text>
</comment>
<dbReference type="OrthoDB" id="5953249at2759"/>
<dbReference type="Gene3D" id="3.20.20.100">
    <property type="entry name" value="NADP-dependent oxidoreductase domain"/>
    <property type="match status" value="1"/>
</dbReference>
<evidence type="ECO:0000313" key="8">
    <source>
        <dbReference type="Proteomes" id="UP000308730"/>
    </source>
</evidence>
<keyword evidence="3" id="KW-0560">Oxidoreductase</keyword>
<keyword evidence="2" id="KW-0521">NADP</keyword>
<keyword evidence="8" id="KW-1185">Reference proteome</keyword>
<protein>
    <submittedName>
        <fullName evidence="7">Uncharacterized protein</fullName>
    </submittedName>
</protein>
<evidence type="ECO:0000256" key="4">
    <source>
        <dbReference type="SAM" id="MobiDB-lite"/>
    </source>
</evidence>
<dbReference type="InterPro" id="IPR023210">
    <property type="entry name" value="NADP_OxRdtase_dom"/>
</dbReference>
<dbReference type="GO" id="GO:0016491">
    <property type="term" value="F:oxidoreductase activity"/>
    <property type="evidence" value="ECO:0007669"/>
    <property type="project" value="UniProtKB-KW"/>
</dbReference>
<dbReference type="AlphaFoldDB" id="A0A4S4MMS4"/>
<dbReference type="Pfam" id="PF00248">
    <property type="entry name" value="Aldo_ket_red"/>
    <property type="match status" value="1"/>
</dbReference>
<dbReference type="GO" id="GO:0003676">
    <property type="term" value="F:nucleic acid binding"/>
    <property type="evidence" value="ECO:0007669"/>
    <property type="project" value="InterPro"/>
</dbReference>
<proteinExistence type="inferred from homology"/>
<feature type="domain" description="Gfd2/YDR514C-like C-terminal" evidence="6">
    <location>
        <begin position="416"/>
        <end position="616"/>
    </location>
</feature>
<evidence type="ECO:0000313" key="7">
    <source>
        <dbReference type="EMBL" id="THH26577.1"/>
    </source>
</evidence>
<dbReference type="InterPro" id="IPR036812">
    <property type="entry name" value="NAD(P)_OxRdtase_dom_sf"/>
</dbReference>
<name>A0A4S4MMS4_9APHY</name>
<dbReference type="InterPro" id="IPR012337">
    <property type="entry name" value="RNaseH-like_sf"/>
</dbReference>